<reference evidence="2" key="1">
    <citation type="submission" date="2013-12" db="EMBL/GenBank/DDBJ databases">
        <title>The complete genome sequence of Methanobacterium sp. BRM9.</title>
        <authorList>
            <consortium name="Pastoral Greenhouse Gas Research Consortium"/>
            <person name="Kelly W.J."/>
            <person name="Leahy S.C."/>
            <person name="Perry R."/>
            <person name="Li D."/>
            <person name="Altermann E."/>
            <person name="Lambie S.C."/>
            <person name="Attwood G.T."/>
        </authorList>
    </citation>
    <scope>NUCLEOTIDE SEQUENCE [LARGE SCALE GENOMIC DNA]</scope>
    <source>
        <strain evidence="2">BRM9</strain>
    </source>
</reference>
<dbReference type="InterPro" id="IPR052926">
    <property type="entry name" value="Metallo-beta-lactamase_dom"/>
</dbReference>
<dbReference type="GeneID" id="26738654"/>
<gene>
    <name evidence="2" type="ORF">BRM9_1964</name>
    <name evidence="3" type="ORF">MB9_0393</name>
</gene>
<proteinExistence type="predicted"/>
<dbReference type="AlphaFoldDB" id="A0A089ZIS9"/>
<keyword evidence="5" id="KW-1185">Reference proteome</keyword>
<evidence type="ECO:0000313" key="3">
    <source>
        <dbReference type="EMBL" id="CEL24040.1"/>
    </source>
</evidence>
<dbReference type="GO" id="GO:0016740">
    <property type="term" value="F:transferase activity"/>
    <property type="evidence" value="ECO:0007669"/>
    <property type="project" value="TreeGrafter"/>
</dbReference>
<dbReference type="Gene3D" id="3.60.15.10">
    <property type="entry name" value="Ribonuclease Z/Hydroxyacylglutathione hydrolase-like"/>
    <property type="match status" value="1"/>
</dbReference>
<dbReference type="Proteomes" id="UP000029661">
    <property type="component" value="Chromosome"/>
</dbReference>
<accession>A0A089ZIS9</accession>
<dbReference type="SUPFAM" id="SSF56281">
    <property type="entry name" value="Metallo-hydrolase/oxidoreductase"/>
    <property type="match status" value="1"/>
</dbReference>
<dbReference type="EMBL" id="CP006933">
    <property type="protein sequence ID" value="AIS32768.1"/>
    <property type="molecule type" value="Genomic_DNA"/>
</dbReference>
<evidence type="ECO:0000259" key="1">
    <source>
        <dbReference type="SMART" id="SM00849"/>
    </source>
</evidence>
<dbReference type="KEGG" id="mfc:BRM9_1964"/>
<dbReference type="InterPro" id="IPR001279">
    <property type="entry name" value="Metallo-B-lactamas"/>
</dbReference>
<evidence type="ECO:0000313" key="5">
    <source>
        <dbReference type="Proteomes" id="UP000062768"/>
    </source>
</evidence>
<dbReference type="RefSeq" id="WP_048085636.1">
    <property type="nucleotide sequence ID" value="NZ_CP006933.1"/>
</dbReference>
<dbReference type="OrthoDB" id="7773at2157"/>
<name>A0A089ZIS9_METFO</name>
<organism evidence="2 4">
    <name type="scientific">Methanobacterium formicicum</name>
    <dbReference type="NCBI Taxonomy" id="2162"/>
    <lineage>
        <taxon>Archaea</taxon>
        <taxon>Methanobacteriati</taxon>
        <taxon>Methanobacteriota</taxon>
        <taxon>Methanomada group</taxon>
        <taxon>Methanobacteria</taxon>
        <taxon>Methanobacteriales</taxon>
        <taxon>Methanobacteriaceae</taxon>
        <taxon>Methanobacterium</taxon>
    </lineage>
</organism>
<dbReference type="PATRIC" id="fig|2162.10.peg.403"/>
<dbReference type="SMART" id="SM00849">
    <property type="entry name" value="Lactamase_B"/>
    <property type="match status" value="1"/>
</dbReference>
<dbReference type="PANTHER" id="PTHR13754:SF13">
    <property type="entry name" value="METALLO-BETA-LACTAMASE SUPERFAMILY PROTEIN (AFU_ORTHOLOGUE AFUA_3G07630)"/>
    <property type="match status" value="1"/>
</dbReference>
<dbReference type="EMBL" id="LN734822">
    <property type="protein sequence ID" value="CEL24040.1"/>
    <property type="molecule type" value="Genomic_DNA"/>
</dbReference>
<dbReference type="PANTHER" id="PTHR13754">
    <property type="entry name" value="METALLO-BETA-LACTAMASE SUPERFAMILY PROTEIN"/>
    <property type="match status" value="1"/>
</dbReference>
<dbReference type="InterPro" id="IPR041712">
    <property type="entry name" value="DHPS-like_MBL-fold"/>
</dbReference>
<dbReference type="STRING" id="2162.BRM9_1964"/>
<dbReference type="Pfam" id="PF00753">
    <property type="entry name" value="Lactamase_B"/>
    <property type="match status" value="1"/>
</dbReference>
<protein>
    <submittedName>
        <fullName evidence="2">Metallo-beta-lactamase superfamily protein</fullName>
    </submittedName>
</protein>
<dbReference type="InterPro" id="IPR036866">
    <property type="entry name" value="RibonucZ/Hydroxyglut_hydro"/>
</dbReference>
<feature type="domain" description="Metallo-beta-lactamase" evidence="1">
    <location>
        <begin position="21"/>
        <end position="245"/>
    </location>
</feature>
<sequence>MKITCIIDNRAGFKSNLYAEHGFSLLVEHDDKTIMVDTGKTPLVMRHNLDVLGITTVEEVLISHGHNDHTGGLAALLDSKINIHPNETKFYMHPQALTPKYAVEDDEKRYIGFPETVDPETLNREWVTENTSLGKDTWIFNQVEYQCGFEPIPPYLRVEVGGKLLPDKFEDEINMVMKTDEGLVVFSGCAHKGIVNILYSVKEYFQDEIYAVIGGSHLMNAPPQRIENTVEAIKKLNPGVIAMGHCTGFEALCHFKREFGDKFILLASGVGFQL</sequence>
<reference evidence="3" key="2">
    <citation type="submission" date="2014-09" db="EMBL/GenBank/DDBJ databases">
        <authorList>
            <person name="Bishop-Lilly K.A."/>
            <person name="Broomall S.M."/>
            <person name="Chain P.S."/>
            <person name="Chertkov O."/>
            <person name="Coyne S.R."/>
            <person name="Daligault H.E."/>
            <person name="Davenport K.W."/>
            <person name="Erkkila T."/>
            <person name="Frey K.G."/>
            <person name="Gibbons H.S."/>
            <person name="Gu W."/>
            <person name="Jaissle J."/>
            <person name="Johnson S.L."/>
            <person name="Koroleva G.I."/>
            <person name="Ladner J.T."/>
            <person name="Lo C.-C."/>
            <person name="Minogue T.D."/>
            <person name="Munk C."/>
            <person name="Palacios G.F."/>
            <person name="Redden C.L."/>
            <person name="Rosenzweig C.N."/>
            <person name="Scholz M.B."/>
            <person name="Teshima H."/>
            <person name="Xu Y."/>
        </authorList>
    </citation>
    <scope>NUCLEOTIDE SEQUENCE</scope>
    <source>
        <strain evidence="3">Mb9</strain>
    </source>
</reference>
<dbReference type="Proteomes" id="UP000062768">
    <property type="component" value="Chromosome I"/>
</dbReference>
<evidence type="ECO:0000313" key="4">
    <source>
        <dbReference type="Proteomes" id="UP000029661"/>
    </source>
</evidence>
<dbReference type="CDD" id="cd07713">
    <property type="entry name" value="DHPS-like_MBL-fold"/>
    <property type="match status" value="1"/>
</dbReference>
<evidence type="ECO:0000313" key="2">
    <source>
        <dbReference type="EMBL" id="AIS32768.1"/>
    </source>
</evidence>